<dbReference type="InterPro" id="IPR006175">
    <property type="entry name" value="YjgF/YER057c/UK114"/>
</dbReference>
<proteinExistence type="inferred from homology"/>
<sequence length="126" mass="13997">MIEPINTPDAPQPIGPYNQAIKAGDFLFVSGQIAINPETNKLVVGDITVEARMVFENISQILNKAGLTFSNVVKSTIFLKDMSTFPIVNEIYSEYFKQPYPTRETVEVARLPKGVNIEVSVIAYCK</sequence>
<dbReference type="Proteomes" id="UP000286715">
    <property type="component" value="Unassembled WGS sequence"/>
</dbReference>
<evidence type="ECO:0000313" key="3">
    <source>
        <dbReference type="Proteomes" id="UP000286715"/>
    </source>
</evidence>
<dbReference type="InterPro" id="IPR006056">
    <property type="entry name" value="RidA"/>
</dbReference>
<gene>
    <name evidence="2" type="ORF">JCM31826_09000</name>
</gene>
<dbReference type="CDD" id="cd00448">
    <property type="entry name" value="YjgF_YER057c_UK114_family"/>
    <property type="match status" value="1"/>
</dbReference>
<name>A0A401XK79_9FLAO</name>
<dbReference type="GO" id="GO:0019239">
    <property type="term" value="F:deaminase activity"/>
    <property type="evidence" value="ECO:0007669"/>
    <property type="project" value="TreeGrafter"/>
</dbReference>
<dbReference type="Pfam" id="PF01042">
    <property type="entry name" value="Ribonuc_L-PSP"/>
    <property type="match status" value="1"/>
</dbReference>
<protein>
    <submittedName>
        <fullName evidence="2">Endoribonuclease</fullName>
    </submittedName>
</protein>
<dbReference type="PANTHER" id="PTHR11803:SF39">
    <property type="entry name" value="2-IMINOBUTANOATE_2-IMINOPROPANOATE DEAMINASE"/>
    <property type="match status" value="1"/>
</dbReference>
<accession>A0A401XK79</accession>
<organism evidence="2 3">
    <name type="scientific">Thermaurantimonas aggregans</name>
    <dbReference type="NCBI Taxonomy" id="2173829"/>
    <lineage>
        <taxon>Bacteria</taxon>
        <taxon>Pseudomonadati</taxon>
        <taxon>Bacteroidota</taxon>
        <taxon>Flavobacteriia</taxon>
        <taxon>Flavobacteriales</taxon>
        <taxon>Schleiferiaceae</taxon>
        <taxon>Thermaurantimonas</taxon>
    </lineage>
</organism>
<dbReference type="NCBIfam" id="TIGR00004">
    <property type="entry name" value="Rid family detoxifying hydrolase"/>
    <property type="match status" value="1"/>
</dbReference>
<comment type="similarity">
    <text evidence="1">Belongs to the RutC family.</text>
</comment>
<keyword evidence="3" id="KW-1185">Reference proteome</keyword>
<dbReference type="RefSeq" id="WP_124397478.1">
    <property type="nucleotide sequence ID" value="NZ_BHZE01000006.1"/>
</dbReference>
<reference evidence="2 3" key="1">
    <citation type="submission" date="2018-11" db="EMBL/GenBank/DDBJ databases">
        <title>Schleiferia aggregans sp. nov., a moderately thermophilic heterotrophic bacterium isolated from microbial mats at a terrestrial hot spring.</title>
        <authorList>
            <person name="Iino T."/>
            <person name="Ohkuma M."/>
            <person name="Haruta S."/>
        </authorList>
    </citation>
    <scope>NUCLEOTIDE SEQUENCE [LARGE SCALE GENOMIC DNA]</scope>
    <source>
        <strain evidence="2 3">LA</strain>
    </source>
</reference>
<dbReference type="EMBL" id="BHZE01000006">
    <property type="protein sequence ID" value="GCD77418.1"/>
    <property type="molecule type" value="Genomic_DNA"/>
</dbReference>
<comment type="caution">
    <text evidence="2">The sequence shown here is derived from an EMBL/GenBank/DDBJ whole genome shotgun (WGS) entry which is preliminary data.</text>
</comment>
<dbReference type="InterPro" id="IPR035959">
    <property type="entry name" value="RutC-like_sf"/>
</dbReference>
<dbReference type="SUPFAM" id="SSF55298">
    <property type="entry name" value="YjgF-like"/>
    <property type="match status" value="1"/>
</dbReference>
<evidence type="ECO:0000256" key="1">
    <source>
        <dbReference type="ARBA" id="ARBA00010552"/>
    </source>
</evidence>
<dbReference type="OrthoDB" id="9803101at2"/>
<dbReference type="AlphaFoldDB" id="A0A401XK79"/>
<dbReference type="FunFam" id="3.30.1330.40:FF:000001">
    <property type="entry name" value="L-PSP family endoribonuclease"/>
    <property type="match status" value="1"/>
</dbReference>
<dbReference type="GO" id="GO:0005829">
    <property type="term" value="C:cytosol"/>
    <property type="evidence" value="ECO:0007669"/>
    <property type="project" value="TreeGrafter"/>
</dbReference>
<evidence type="ECO:0000313" key="2">
    <source>
        <dbReference type="EMBL" id="GCD77418.1"/>
    </source>
</evidence>
<dbReference type="Gene3D" id="3.30.1330.40">
    <property type="entry name" value="RutC-like"/>
    <property type="match status" value="1"/>
</dbReference>
<dbReference type="PANTHER" id="PTHR11803">
    <property type="entry name" value="2-IMINOBUTANOATE/2-IMINOPROPANOATE DEAMINASE RIDA"/>
    <property type="match status" value="1"/>
</dbReference>